<sequence>MNTDNHFTDDVEFKEVRAKVVESVGHVLVLADGAARFFRTTIISGERSGISIRSDDFFLVRACFGYMGRS</sequence>
<dbReference type="AlphaFoldDB" id="A0ABD7TG96"/>
<name>A0ABD7TG96_9PSED</name>
<reference evidence="1" key="2">
    <citation type="submission" date="2024-04" db="EMBL/GenBank/DDBJ databases">
        <authorList>
            <person name="Diaz M."/>
            <person name="Bach T."/>
            <person name="Gonzalez Anta G."/>
            <person name="Agaras B."/>
            <person name="Wibberg D."/>
            <person name="Noguera F."/>
            <person name="Canciani W."/>
            <person name="Ybarra T."/>
            <person name="Nunez M.L."/>
            <person name="Valverde C."/>
        </authorList>
    </citation>
    <scope>NUCLEOTIDE SEQUENCE</scope>
    <source>
        <strain evidence="1">1008</strain>
    </source>
</reference>
<accession>A0ABD7TG96</accession>
<evidence type="ECO:0000313" key="1">
    <source>
        <dbReference type="EMBL" id="USW00705.1"/>
    </source>
</evidence>
<organism evidence="1 2">
    <name type="scientific">Pseudomonas pergaminensis</name>
    <dbReference type="NCBI Taxonomy" id="2853159"/>
    <lineage>
        <taxon>Bacteria</taxon>
        <taxon>Pseudomonadati</taxon>
        <taxon>Pseudomonadota</taxon>
        <taxon>Gammaproteobacteria</taxon>
        <taxon>Pseudomonadales</taxon>
        <taxon>Pseudomonadaceae</taxon>
        <taxon>Pseudomonas</taxon>
    </lineage>
</organism>
<dbReference type="EMBL" id="CP078013">
    <property type="protein sequence ID" value="USW00705.1"/>
    <property type="molecule type" value="Genomic_DNA"/>
</dbReference>
<proteinExistence type="predicted"/>
<dbReference type="KEGG" id="ppeg:KUA23_27515"/>
<reference evidence="1" key="1">
    <citation type="journal article" date="2022" name="Front. Plant Sci.">
        <title>Agronomic efficiency and genome mining analysis of the wheat-biostimulant rhizospheric bacterium Pseudomonas pergaminensis sp. nov. strain 1008T.</title>
        <authorList>
            <person name="Diaz M."/>
            <person name="Bach T."/>
            <person name="Gonzalez Anta G."/>
            <person name="Agaras B."/>
            <person name="Wibberg D."/>
            <person name="Noguera F."/>
            <person name="Canciani W."/>
            <person name="Valverde C."/>
        </authorList>
    </citation>
    <scope>NUCLEOTIDE SEQUENCE</scope>
    <source>
        <strain evidence="1">1008</strain>
    </source>
</reference>
<dbReference type="RefSeq" id="WP_252993145.1">
    <property type="nucleotide sequence ID" value="NZ_CP078013.2"/>
</dbReference>
<gene>
    <name evidence="1" type="ORF">KUA23_27515</name>
</gene>
<dbReference type="Proteomes" id="UP001056907">
    <property type="component" value="Chromosome"/>
</dbReference>
<protein>
    <submittedName>
        <fullName evidence="1">Uncharacterized protein</fullName>
    </submittedName>
</protein>
<evidence type="ECO:0000313" key="2">
    <source>
        <dbReference type="Proteomes" id="UP001056907"/>
    </source>
</evidence>